<accession>A0AAD6T6V0</accession>
<reference evidence="2" key="1">
    <citation type="submission" date="2023-03" db="EMBL/GenBank/DDBJ databases">
        <title>Massive genome expansion in bonnet fungi (Mycena s.s.) driven by repeated elements and novel gene families across ecological guilds.</title>
        <authorList>
            <consortium name="Lawrence Berkeley National Laboratory"/>
            <person name="Harder C.B."/>
            <person name="Miyauchi S."/>
            <person name="Viragh M."/>
            <person name="Kuo A."/>
            <person name="Thoen E."/>
            <person name="Andreopoulos B."/>
            <person name="Lu D."/>
            <person name="Skrede I."/>
            <person name="Drula E."/>
            <person name="Henrissat B."/>
            <person name="Morin E."/>
            <person name="Kohler A."/>
            <person name="Barry K."/>
            <person name="LaButti K."/>
            <person name="Morin E."/>
            <person name="Salamov A."/>
            <person name="Lipzen A."/>
            <person name="Mereny Z."/>
            <person name="Hegedus B."/>
            <person name="Baldrian P."/>
            <person name="Stursova M."/>
            <person name="Weitz H."/>
            <person name="Taylor A."/>
            <person name="Grigoriev I.V."/>
            <person name="Nagy L.G."/>
            <person name="Martin F."/>
            <person name="Kauserud H."/>
        </authorList>
    </citation>
    <scope>NUCLEOTIDE SEQUENCE</scope>
    <source>
        <strain evidence="2">CBHHK200</strain>
    </source>
</reference>
<name>A0AAD6T6V0_9AGAR</name>
<proteinExistence type="predicted"/>
<organism evidence="2 3">
    <name type="scientific">Mycena alexandri</name>
    <dbReference type="NCBI Taxonomy" id="1745969"/>
    <lineage>
        <taxon>Eukaryota</taxon>
        <taxon>Fungi</taxon>
        <taxon>Dikarya</taxon>
        <taxon>Basidiomycota</taxon>
        <taxon>Agaricomycotina</taxon>
        <taxon>Agaricomycetes</taxon>
        <taxon>Agaricomycetidae</taxon>
        <taxon>Agaricales</taxon>
        <taxon>Marasmiineae</taxon>
        <taxon>Mycenaceae</taxon>
        <taxon>Mycena</taxon>
    </lineage>
</organism>
<feature type="compositionally biased region" description="Polar residues" evidence="1">
    <location>
        <begin position="1"/>
        <end position="19"/>
    </location>
</feature>
<evidence type="ECO:0000313" key="3">
    <source>
        <dbReference type="Proteomes" id="UP001218188"/>
    </source>
</evidence>
<feature type="region of interest" description="Disordered" evidence="1">
    <location>
        <begin position="1"/>
        <end position="27"/>
    </location>
</feature>
<evidence type="ECO:0000256" key="1">
    <source>
        <dbReference type="SAM" id="MobiDB-lite"/>
    </source>
</evidence>
<evidence type="ECO:0000313" key="2">
    <source>
        <dbReference type="EMBL" id="KAJ7040909.1"/>
    </source>
</evidence>
<protein>
    <submittedName>
        <fullName evidence="2">Uncharacterized protein</fullName>
    </submittedName>
</protein>
<comment type="caution">
    <text evidence="2">The sequence shown here is derived from an EMBL/GenBank/DDBJ whole genome shotgun (WGS) entry which is preliminary data.</text>
</comment>
<dbReference type="AlphaFoldDB" id="A0AAD6T6V0"/>
<keyword evidence="3" id="KW-1185">Reference proteome</keyword>
<dbReference type="EMBL" id="JARJCM010000019">
    <property type="protein sequence ID" value="KAJ7040909.1"/>
    <property type="molecule type" value="Genomic_DNA"/>
</dbReference>
<gene>
    <name evidence="2" type="ORF">C8F04DRAFT_184132</name>
</gene>
<sequence length="96" mass="10397">MSSPSAVTSPPMSTSSSAQRLRLPVSAPTRHGIAKPWAMTRCISASACTPSSSRHIAIGNYLELKEEKKVLQDGTYIQFIRPKGPLEADLCNQLRA</sequence>
<dbReference type="Proteomes" id="UP001218188">
    <property type="component" value="Unassembled WGS sequence"/>
</dbReference>
<dbReference type="Gene3D" id="3.30.60.300">
    <property type="match status" value="1"/>
</dbReference>